<gene>
    <name evidence="10" type="ORF">Q0590_17200</name>
</gene>
<dbReference type="InterPro" id="IPR018490">
    <property type="entry name" value="cNMP-bd_dom_sf"/>
</dbReference>
<dbReference type="SMART" id="SM00100">
    <property type="entry name" value="cNMP"/>
    <property type="match status" value="1"/>
</dbReference>
<evidence type="ECO:0000313" key="11">
    <source>
        <dbReference type="Proteomes" id="UP001168528"/>
    </source>
</evidence>
<evidence type="ECO:0000256" key="2">
    <source>
        <dbReference type="ARBA" id="ARBA00023012"/>
    </source>
</evidence>
<dbReference type="RefSeq" id="WP_302038818.1">
    <property type="nucleotide sequence ID" value="NZ_JAUKPO010000009.1"/>
</dbReference>
<evidence type="ECO:0000259" key="7">
    <source>
        <dbReference type="PROSITE" id="PS50042"/>
    </source>
</evidence>
<dbReference type="EMBL" id="JAUKPO010000009">
    <property type="protein sequence ID" value="MDO1448013.1"/>
    <property type="molecule type" value="Genomic_DNA"/>
</dbReference>
<evidence type="ECO:0000256" key="6">
    <source>
        <dbReference type="PROSITE-ProRule" id="PRU00169"/>
    </source>
</evidence>
<dbReference type="InterPro" id="IPR014710">
    <property type="entry name" value="RmlC-like_jellyroll"/>
</dbReference>
<dbReference type="Gene3D" id="3.40.50.2300">
    <property type="match status" value="1"/>
</dbReference>
<proteinExistence type="predicted"/>
<dbReference type="Gene3D" id="1.10.10.10">
    <property type="entry name" value="Winged helix-like DNA-binding domain superfamily/Winged helix DNA-binding domain"/>
    <property type="match status" value="1"/>
</dbReference>
<dbReference type="SUPFAM" id="SSF46785">
    <property type="entry name" value="Winged helix' DNA-binding domain"/>
    <property type="match status" value="1"/>
</dbReference>
<evidence type="ECO:0000313" key="10">
    <source>
        <dbReference type="EMBL" id="MDO1448013.1"/>
    </source>
</evidence>
<feature type="domain" description="Cyclic nucleotide-binding" evidence="7">
    <location>
        <begin position="149"/>
        <end position="257"/>
    </location>
</feature>
<dbReference type="PROSITE" id="PS51063">
    <property type="entry name" value="HTH_CRP_2"/>
    <property type="match status" value="1"/>
</dbReference>
<dbReference type="InterPro" id="IPR000595">
    <property type="entry name" value="cNMP-bd_dom"/>
</dbReference>
<keyword evidence="1 6" id="KW-0597">Phosphoprotein</keyword>
<dbReference type="PANTHER" id="PTHR48111:SF4">
    <property type="entry name" value="DNA-BINDING DUAL TRANSCRIPTIONAL REGULATOR OMPR"/>
    <property type="match status" value="1"/>
</dbReference>
<dbReference type="SUPFAM" id="SSF51206">
    <property type="entry name" value="cAMP-binding domain-like"/>
    <property type="match status" value="1"/>
</dbReference>
<keyword evidence="4" id="KW-0238">DNA-binding</keyword>
<dbReference type="PROSITE" id="PS50042">
    <property type="entry name" value="CNMP_BINDING_3"/>
    <property type="match status" value="1"/>
</dbReference>
<dbReference type="InterPro" id="IPR012318">
    <property type="entry name" value="HTH_CRP"/>
</dbReference>
<evidence type="ECO:0000259" key="8">
    <source>
        <dbReference type="PROSITE" id="PS50110"/>
    </source>
</evidence>
<dbReference type="PANTHER" id="PTHR48111">
    <property type="entry name" value="REGULATOR OF RPOS"/>
    <property type="match status" value="1"/>
</dbReference>
<feature type="domain" description="Response regulatory" evidence="8">
    <location>
        <begin position="3"/>
        <end position="119"/>
    </location>
</feature>
<evidence type="ECO:0000256" key="5">
    <source>
        <dbReference type="ARBA" id="ARBA00023163"/>
    </source>
</evidence>
<dbReference type="InterPro" id="IPR036388">
    <property type="entry name" value="WH-like_DNA-bd_sf"/>
</dbReference>
<dbReference type="Pfam" id="PF00072">
    <property type="entry name" value="Response_reg"/>
    <property type="match status" value="1"/>
</dbReference>
<keyword evidence="11" id="KW-1185">Reference proteome</keyword>
<evidence type="ECO:0000256" key="3">
    <source>
        <dbReference type="ARBA" id="ARBA00023015"/>
    </source>
</evidence>
<dbReference type="Gene3D" id="2.60.120.10">
    <property type="entry name" value="Jelly Rolls"/>
    <property type="match status" value="1"/>
</dbReference>
<evidence type="ECO:0000256" key="4">
    <source>
        <dbReference type="ARBA" id="ARBA00023125"/>
    </source>
</evidence>
<feature type="domain" description="HTH crp-type" evidence="9">
    <location>
        <begin position="271"/>
        <end position="342"/>
    </location>
</feature>
<organism evidence="10 11">
    <name type="scientific">Rhodocytophaga aerolata</name>
    <dbReference type="NCBI Taxonomy" id="455078"/>
    <lineage>
        <taxon>Bacteria</taxon>
        <taxon>Pseudomonadati</taxon>
        <taxon>Bacteroidota</taxon>
        <taxon>Cytophagia</taxon>
        <taxon>Cytophagales</taxon>
        <taxon>Rhodocytophagaceae</taxon>
        <taxon>Rhodocytophaga</taxon>
    </lineage>
</organism>
<dbReference type="InterPro" id="IPR036390">
    <property type="entry name" value="WH_DNA-bd_sf"/>
</dbReference>
<evidence type="ECO:0000259" key="9">
    <source>
        <dbReference type="PROSITE" id="PS51063"/>
    </source>
</evidence>
<keyword evidence="3" id="KW-0805">Transcription regulation</keyword>
<dbReference type="SMART" id="SM00419">
    <property type="entry name" value="HTH_CRP"/>
    <property type="match status" value="1"/>
</dbReference>
<dbReference type="CDD" id="cd00038">
    <property type="entry name" value="CAP_ED"/>
    <property type="match status" value="1"/>
</dbReference>
<dbReference type="SMART" id="SM00448">
    <property type="entry name" value="REC"/>
    <property type="match status" value="1"/>
</dbReference>
<dbReference type="SUPFAM" id="SSF52172">
    <property type="entry name" value="CheY-like"/>
    <property type="match status" value="1"/>
</dbReference>
<dbReference type="InterPro" id="IPR039420">
    <property type="entry name" value="WalR-like"/>
</dbReference>
<evidence type="ECO:0000256" key="1">
    <source>
        <dbReference type="ARBA" id="ARBA00022553"/>
    </source>
</evidence>
<dbReference type="InterPro" id="IPR001789">
    <property type="entry name" value="Sig_transdc_resp-reg_receiver"/>
</dbReference>
<dbReference type="PROSITE" id="PS50110">
    <property type="entry name" value="RESPONSE_REGULATORY"/>
    <property type="match status" value="1"/>
</dbReference>
<protein>
    <submittedName>
        <fullName evidence="10">Response regulator</fullName>
    </submittedName>
</protein>
<dbReference type="Proteomes" id="UP001168528">
    <property type="component" value="Unassembled WGS sequence"/>
</dbReference>
<name>A0ABT8R9T1_9BACT</name>
<reference evidence="10" key="1">
    <citation type="submission" date="2023-07" db="EMBL/GenBank/DDBJ databases">
        <title>The genome sequence of Rhodocytophaga aerolata KACC 12507.</title>
        <authorList>
            <person name="Zhang X."/>
        </authorList>
    </citation>
    <scope>NUCLEOTIDE SEQUENCE</scope>
    <source>
        <strain evidence="10">KACC 12507</strain>
    </source>
</reference>
<comment type="caution">
    <text evidence="10">The sequence shown here is derived from an EMBL/GenBank/DDBJ whole genome shotgun (WGS) entry which is preliminary data.</text>
</comment>
<dbReference type="InterPro" id="IPR011006">
    <property type="entry name" value="CheY-like_superfamily"/>
</dbReference>
<accession>A0ABT8R9T1</accession>
<sequence length="349" mass="39330">MRKILLIEDNPDVRENTAEILELANYEVLTAENGKVGVELAKKEIPDLIICDIMMPELDGYGVLHMLGKNPATAGIPFIFLTAKSEKDDFRKGMNLGADDYLTKPFDDLALLDAIEMRLAKNDRLKQTAGAGNASAITSRGLEELDKLLADERKIVQVKKKHVIFSEGSHPHALYYIIQGKIKTYKTNEDGREFITGLHAAGEFIGYIDLLEENRYTESAAALEECQLCVIQKQDFFALLHQNREVSGKFIKLLTNNVIDKEDRLLKLAYNSVRKRVAESLLMMCTRYDKENAAENGFPVSREDLSALTGASKETVIRTLSDFKDEKLIEISGKTIRLLNKTKLERMKN</sequence>
<feature type="modified residue" description="4-aspartylphosphate" evidence="6">
    <location>
        <position position="52"/>
    </location>
</feature>
<dbReference type="Pfam" id="PF00027">
    <property type="entry name" value="cNMP_binding"/>
    <property type="match status" value="1"/>
</dbReference>
<keyword evidence="5" id="KW-0804">Transcription</keyword>
<keyword evidence="2" id="KW-0902">Two-component regulatory system</keyword>
<dbReference type="Pfam" id="PF13545">
    <property type="entry name" value="HTH_Crp_2"/>
    <property type="match status" value="1"/>
</dbReference>